<dbReference type="RefSeq" id="WP_249301039.1">
    <property type="nucleotide sequence ID" value="NZ_CP060634.1"/>
</dbReference>
<evidence type="ECO:0000256" key="1">
    <source>
        <dbReference type="SAM" id="Phobius"/>
    </source>
</evidence>
<dbReference type="Proteomes" id="UP000515823">
    <property type="component" value="Chromosome"/>
</dbReference>
<organism evidence="3 4">
    <name type="scientific">Qiania dongpingensis</name>
    <dbReference type="NCBI Taxonomy" id="2763669"/>
    <lineage>
        <taxon>Bacteria</taxon>
        <taxon>Bacillati</taxon>
        <taxon>Bacillota</taxon>
        <taxon>Clostridia</taxon>
        <taxon>Lachnospirales</taxon>
        <taxon>Lachnospiraceae</taxon>
        <taxon>Qiania</taxon>
    </lineage>
</organism>
<keyword evidence="4" id="KW-1185">Reference proteome</keyword>
<keyword evidence="1" id="KW-0472">Membrane</keyword>
<name>A0A7G9G174_9FIRM</name>
<evidence type="ECO:0000313" key="4">
    <source>
        <dbReference type="Proteomes" id="UP000515823"/>
    </source>
</evidence>
<dbReference type="AlphaFoldDB" id="A0A7G9G174"/>
<dbReference type="GO" id="GO:0016020">
    <property type="term" value="C:membrane"/>
    <property type="evidence" value="ECO:0007669"/>
    <property type="project" value="InterPro"/>
</dbReference>
<feature type="transmembrane region" description="Helical" evidence="1">
    <location>
        <begin position="105"/>
        <end position="131"/>
    </location>
</feature>
<feature type="transmembrane region" description="Helical" evidence="1">
    <location>
        <begin position="174"/>
        <end position="191"/>
    </location>
</feature>
<reference evidence="3 4" key="1">
    <citation type="submission" date="2020-08" db="EMBL/GenBank/DDBJ databases">
        <authorList>
            <person name="Liu C."/>
            <person name="Sun Q."/>
        </authorList>
    </citation>
    <scope>NUCLEOTIDE SEQUENCE [LARGE SCALE GENOMIC DNA]</scope>
    <source>
        <strain evidence="3 4">NSJ-38</strain>
    </source>
</reference>
<accession>A0A7G9G174</accession>
<proteinExistence type="predicted"/>
<dbReference type="GO" id="GO:0004190">
    <property type="term" value="F:aspartic-type endopeptidase activity"/>
    <property type="evidence" value="ECO:0007669"/>
    <property type="project" value="InterPro"/>
</dbReference>
<evidence type="ECO:0000313" key="3">
    <source>
        <dbReference type="EMBL" id="QNM04556.1"/>
    </source>
</evidence>
<keyword evidence="1" id="KW-0812">Transmembrane</keyword>
<keyword evidence="1" id="KW-1133">Transmembrane helix</keyword>
<dbReference type="KEGG" id="qdo:H9Q78_08720"/>
<dbReference type="Gene3D" id="1.20.120.1220">
    <property type="match status" value="1"/>
</dbReference>
<dbReference type="Pfam" id="PF01478">
    <property type="entry name" value="Peptidase_A24"/>
    <property type="match status" value="1"/>
</dbReference>
<protein>
    <submittedName>
        <fullName evidence="3">Prepilin peptidase</fullName>
    </submittedName>
</protein>
<feature type="domain" description="Prepilin type IV endopeptidase peptidase" evidence="2">
    <location>
        <begin position="3"/>
        <end position="130"/>
    </location>
</feature>
<dbReference type="EMBL" id="CP060634">
    <property type="protein sequence ID" value="QNM04556.1"/>
    <property type="molecule type" value="Genomic_DNA"/>
</dbReference>
<feature type="transmembrane region" description="Helical" evidence="1">
    <location>
        <begin position="65"/>
        <end position="85"/>
    </location>
</feature>
<dbReference type="InterPro" id="IPR000045">
    <property type="entry name" value="Prepilin_IV_endopep_pep"/>
</dbReference>
<gene>
    <name evidence="3" type="ORF">H9Q78_08720</name>
</gene>
<sequence>MKWLLLVVCGLAALSDIIERRIPNLWLMTWFLTGMLLSGTVWPDFCSPEALFCQIPFLGRIAARAGSEAGILCYLFRAAAVLLTLHPLWKLRVIGAGDVKLCCIMGAWMGISEFAGCFFCSLISGGIMALLHMVRHHIILQRFSYFLAWFRQCISKKQWIVYLKPEEADKRNTIPFSAALLLGYILWMMIFR</sequence>
<evidence type="ECO:0000259" key="2">
    <source>
        <dbReference type="Pfam" id="PF01478"/>
    </source>
</evidence>